<dbReference type="EMBL" id="NHOC01000005">
    <property type="protein sequence ID" value="OUM20402.1"/>
    <property type="molecule type" value="Genomic_DNA"/>
</dbReference>
<feature type="transmembrane region" description="Helical" evidence="1">
    <location>
        <begin position="33"/>
        <end position="51"/>
    </location>
</feature>
<organism evidence="2 3">
    <name type="scientific">Butyricicoccus porcorum</name>
    <dbReference type="NCBI Taxonomy" id="1945634"/>
    <lineage>
        <taxon>Bacteria</taxon>
        <taxon>Bacillati</taxon>
        <taxon>Bacillota</taxon>
        <taxon>Clostridia</taxon>
        <taxon>Eubacteriales</taxon>
        <taxon>Butyricicoccaceae</taxon>
        <taxon>Butyricicoccus</taxon>
    </lineage>
</organism>
<sequence length="171" mass="19345">MGEVGSPSIGSLTAPDSEKGQAMDFLQIIRSEVFWELVLFAVFSLLAIWSARAALYRILCCAVGTEYAAGLHQKQGWYNAFTMRYARHWLDQLKKPFDLCTALLWLGIVLLAVGVTVQLHYDIAILTDNASMLDVRHMHLFMKAFDAVLGVLAMVCLRQYRIWDAVLKEME</sequence>
<reference evidence="2 3" key="1">
    <citation type="submission" date="2017-05" db="EMBL/GenBank/DDBJ databases">
        <title>Butyricicoccus porcorum sp. nov. a butyrate-producing bacterium from the swine intestinal tract.</title>
        <authorList>
            <person name="Trachsel J."/>
            <person name="Humphrey S."/>
            <person name="Allen H.K."/>
        </authorList>
    </citation>
    <scope>NUCLEOTIDE SEQUENCE [LARGE SCALE GENOMIC DNA]</scope>
    <source>
        <strain evidence="2">BB10</strain>
    </source>
</reference>
<evidence type="ECO:0000313" key="2">
    <source>
        <dbReference type="EMBL" id="OUM20402.1"/>
    </source>
</evidence>
<dbReference type="Proteomes" id="UP000194903">
    <property type="component" value="Unassembled WGS sequence"/>
</dbReference>
<gene>
    <name evidence="2" type="ORF">CBW42_06065</name>
</gene>
<comment type="caution">
    <text evidence="2">The sequence shown here is derived from an EMBL/GenBank/DDBJ whole genome shotgun (WGS) entry which is preliminary data.</text>
</comment>
<keyword evidence="3" id="KW-1185">Reference proteome</keyword>
<evidence type="ECO:0000256" key="1">
    <source>
        <dbReference type="SAM" id="Phobius"/>
    </source>
</evidence>
<dbReference type="AlphaFoldDB" id="A0A252F3V2"/>
<keyword evidence="1" id="KW-0812">Transmembrane</keyword>
<name>A0A252F3V2_9FIRM</name>
<keyword evidence="1" id="KW-0472">Membrane</keyword>
<accession>A0A252F3V2</accession>
<evidence type="ECO:0000313" key="3">
    <source>
        <dbReference type="Proteomes" id="UP000194903"/>
    </source>
</evidence>
<feature type="transmembrane region" description="Helical" evidence="1">
    <location>
        <begin position="141"/>
        <end position="160"/>
    </location>
</feature>
<keyword evidence="1" id="KW-1133">Transmembrane helix</keyword>
<protein>
    <submittedName>
        <fullName evidence="2">Uncharacterized protein</fullName>
    </submittedName>
</protein>
<proteinExistence type="predicted"/>
<feature type="transmembrane region" description="Helical" evidence="1">
    <location>
        <begin position="102"/>
        <end position="121"/>
    </location>
</feature>